<dbReference type="Gene3D" id="3.30.390.50">
    <property type="entry name" value="CO dehydrogenase flavoprotein, C-terminal domain"/>
    <property type="match status" value="1"/>
</dbReference>
<name>A0A3E0LN48_9CHRO</name>
<dbReference type="InterPro" id="IPR016166">
    <property type="entry name" value="FAD-bd_PCMH"/>
</dbReference>
<dbReference type="InterPro" id="IPR051312">
    <property type="entry name" value="Diverse_Substr_Oxidored"/>
</dbReference>
<evidence type="ECO:0000259" key="4">
    <source>
        <dbReference type="PROSITE" id="PS51387"/>
    </source>
</evidence>
<proteinExistence type="predicted"/>
<evidence type="ECO:0000256" key="1">
    <source>
        <dbReference type="ARBA" id="ARBA00022630"/>
    </source>
</evidence>
<dbReference type="InterPro" id="IPR036683">
    <property type="entry name" value="CO_DH_flav_C_dom_sf"/>
</dbReference>
<dbReference type="InterPro" id="IPR016169">
    <property type="entry name" value="FAD-bd_PCMH_sub2"/>
</dbReference>
<dbReference type="Gene3D" id="3.30.43.10">
    <property type="entry name" value="Uridine Diphospho-n-acetylenolpyruvylglucosamine Reductase, domain 2"/>
    <property type="match status" value="1"/>
</dbReference>
<dbReference type="InterPro" id="IPR036318">
    <property type="entry name" value="FAD-bd_PCMH-like_sf"/>
</dbReference>
<dbReference type="EMBL" id="QQWD01000024">
    <property type="protein sequence ID" value="REJ48949.1"/>
    <property type="molecule type" value="Genomic_DNA"/>
</dbReference>
<evidence type="ECO:0000256" key="2">
    <source>
        <dbReference type="ARBA" id="ARBA00022827"/>
    </source>
</evidence>
<dbReference type="PROSITE" id="PS51387">
    <property type="entry name" value="FAD_PCMH"/>
    <property type="match status" value="1"/>
</dbReference>
<sequence length="312" mass="33018">MISVQFDYAAPDSLEAAVKLLNDDHSAVILAGSHSLIAALKQPSLSPSLLVDLLKIPGLQGIRREANGVLEIGGMTTLDQVAASKEVKENFHALAEAAHSIGDAQIRNWERIGDLFAYRDLARDLPAVALALEATFQIVGVSGSKTIGVQELIPLAVQAEWMPQEIILSLKFPPCTPETGTAYQCLRHPASTYAICGIAALVEPSVNQVSVGKCRVAVAGALSYPIRLSQVEAAMGGKAPTSENIAAAAKLAAENVTTALATREDLTILSDLYASAEYRTHLIGVLTKRALMLAAKRSSFVANIGHGDSTLW</sequence>
<dbReference type="Pfam" id="PF00941">
    <property type="entry name" value="FAD_binding_5"/>
    <property type="match status" value="1"/>
</dbReference>
<gene>
    <name evidence="5" type="ORF">DWQ51_18285</name>
</gene>
<dbReference type="AlphaFoldDB" id="A0A3E0LN48"/>
<dbReference type="SUPFAM" id="SSF56176">
    <property type="entry name" value="FAD-binding/transporter-associated domain-like"/>
    <property type="match status" value="1"/>
</dbReference>
<evidence type="ECO:0000313" key="6">
    <source>
        <dbReference type="Proteomes" id="UP000257002"/>
    </source>
</evidence>
<dbReference type="SUPFAM" id="SSF55447">
    <property type="entry name" value="CO dehydrogenase flavoprotein C-terminal domain-like"/>
    <property type="match status" value="1"/>
</dbReference>
<comment type="caution">
    <text evidence="5">The sequence shown here is derived from an EMBL/GenBank/DDBJ whole genome shotgun (WGS) entry which is preliminary data.</text>
</comment>
<protein>
    <recommendedName>
        <fullName evidence="4">FAD-binding PCMH-type domain-containing protein</fullName>
    </recommendedName>
</protein>
<dbReference type="PANTHER" id="PTHR42659">
    <property type="entry name" value="XANTHINE DEHYDROGENASE SUBUNIT C-RELATED"/>
    <property type="match status" value="1"/>
</dbReference>
<dbReference type="Proteomes" id="UP000257002">
    <property type="component" value="Unassembled WGS sequence"/>
</dbReference>
<keyword evidence="1" id="KW-0285">Flavoprotein</keyword>
<dbReference type="SMART" id="SM01092">
    <property type="entry name" value="CO_deh_flav_C"/>
    <property type="match status" value="1"/>
</dbReference>
<organism evidence="5 6">
    <name type="scientific">Microcystis wesenbergii TW10</name>
    <dbReference type="NCBI Taxonomy" id="2060474"/>
    <lineage>
        <taxon>Bacteria</taxon>
        <taxon>Bacillati</taxon>
        <taxon>Cyanobacteriota</taxon>
        <taxon>Cyanophyceae</taxon>
        <taxon>Oscillatoriophycideae</taxon>
        <taxon>Chroococcales</taxon>
        <taxon>Microcystaceae</taxon>
        <taxon>Microcystis</taxon>
    </lineage>
</organism>
<dbReference type="GO" id="GO:0071949">
    <property type="term" value="F:FAD binding"/>
    <property type="evidence" value="ECO:0007669"/>
    <property type="project" value="InterPro"/>
</dbReference>
<dbReference type="InterPro" id="IPR016167">
    <property type="entry name" value="FAD-bd_PCMH_sub1"/>
</dbReference>
<dbReference type="Pfam" id="PF03450">
    <property type="entry name" value="CO_deh_flav_C"/>
    <property type="match status" value="1"/>
</dbReference>
<feature type="domain" description="FAD-binding PCMH-type" evidence="4">
    <location>
        <begin position="1"/>
        <end position="177"/>
    </location>
</feature>
<dbReference type="InterPro" id="IPR002346">
    <property type="entry name" value="Mopterin_DH_FAD-bd"/>
</dbReference>
<dbReference type="InterPro" id="IPR005107">
    <property type="entry name" value="CO_DH_flav_C"/>
</dbReference>
<reference evidence="5 6" key="1">
    <citation type="submission" date="2017-10" db="EMBL/GenBank/DDBJ databases">
        <title>A large-scale comparative metagenomic study reveals the eutrophication-driven functional interactions in six Microcystis-epibionts communities.</title>
        <authorList>
            <person name="Li Q."/>
            <person name="Lin F."/>
        </authorList>
    </citation>
    <scope>NUCLEOTIDE SEQUENCE [LARGE SCALE GENOMIC DNA]</scope>
    <source>
        <strain evidence="5">TW10</strain>
    </source>
</reference>
<keyword evidence="3" id="KW-0560">Oxidoreductase</keyword>
<dbReference type="Gene3D" id="3.30.465.10">
    <property type="match status" value="1"/>
</dbReference>
<accession>A0A3E0LN48</accession>
<evidence type="ECO:0000256" key="3">
    <source>
        <dbReference type="ARBA" id="ARBA00023002"/>
    </source>
</evidence>
<keyword evidence="2" id="KW-0274">FAD</keyword>
<dbReference type="PANTHER" id="PTHR42659:SF2">
    <property type="entry name" value="XANTHINE DEHYDROGENASE SUBUNIT C-RELATED"/>
    <property type="match status" value="1"/>
</dbReference>
<evidence type="ECO:0000313" key="5">
    <source>
        <dbReference type="EMBL" id="REJ48949.1"/>
    </source>
</evidence>
<dbReference type="GO" id="GO:0016491">
    <property type="term" value="F:oxidoreductase activity"/>
    <property type="evidence" value="ECO:0007669"/>
    <property type="project" value="UniProtKB-KW"/>
</dbReference>